<dbReference type="NCBIfam" id="TIGR03696">
    <property type="entry name" value="Rhs_assc_core"/>
    <property type="match status" value="1"/>
</dbReference>
<dbReference type="AlphaFoldDB" id="A0A918UWK6"/>
<dbReference type="PANTHER" id="PTHR32305">
    <property type="match status" value="1"/>
</dbReference>
<evidence type="ECO:0000313" key="1">
    <source>
        <dbReference type="EMBL" id="GGZ38151.1"/>
    </source>
</evidence>
<keyword evidence="2" id="KW-1185">Reference proteome</keyword>
<evidence type="ECO:0008006" key="3">
    <source>
        <dbReference type="Google" id="ProtNLM"/>
    </source>
</evidence>
<reference evidence="1" key="2">
    <citation type="submission" date="2020-09" db="EMBL/GenBank/DDBJ databases">
        <authorList>
            <person name="Sun Q."/>
            <person name="Kim S."/>
        </authorList>
    </citation>
    <scope>NUCLEOTIDE SEQUENCE</scope>
    <source>
        <strain evidence="1">KCTC 12368</strain>
    </source>
</reference>
<gene>
    <name evidence="1" type="ORF">GCM10007049_34290</name>
</gene>
<organism evidence="1 2">
    <name type="scientific">Echinicola pacifica</name>
    <dbReference type="NCBI Taxonomy" id="346377"/>
    <lineage>
        <taxon>Bacteria</taxon>
        <taxon>Pseudomonadati</taxon>
        <taxon>Bacteroidota</taxon>
        <taxon>Cytophagia</taxon>
        <taxon>Cytophagales</taxon>
        <taxon>Cyclobacteriaceae</taxon>
        <taxon>Echinicola</taxon>
    </lineage>
</organism>
<reference evidence="1" key="1">
    <citation type="journal article" date="2014" name="Int. J. Syst. Evol. Microbiol.">
        <title>Complete genome sequence of Corynebacterium casei LMG S-19264T (=DSM 44701T), isolated from a smear-ripened cheese.</title>
        <authorList>
            <consortium name="US DOE Joint Genome Institute (JGI-PGF)"/>
            <person name="Walter F."/>
            <person name="Albersmeier A."/>
            <person name="Kalinowski J."/>
            <person name="Ruckert C."/>
        </authorList>
    </citation>
    <scope>NUCLEOTIDE SEQUENCE</scope>
    <source>
        <strain evidence="1">KCTC 12368</strain>
    </source>
</reference>
<dbReference type="InterPro" id="IPR022385">
    <property type="entry name" value="Rhs_assc_core"/>
</dbReference>
<dbReference type="InterPro" id="IPR050708">
    <property type="entry name" value="T6SS_VgrG/RHS"/>
</dbReference>
<evidence type="ECO:0000313" key="2">
    <source>
        <dbReference type="Proteomes" id="UP000619457"/>
    </source>
</evidence>
<dbReference type="EMBL" id="BMWX01000007">
    <property type="protein sequence ID" value="GGZ38151.1"/>
    <property type="molecule type" value="Genomic_DNA"/>
</dbReference>
<proteinExistence type="predicted"/>
<dbReference type="Gene3D" id="2.180.10.10">
    <property type="entry name" value="RHS repeat-associated core"/>
    <property type="match status" value="1"/>
</dbReference>
<dbReference type="PANTHER" id="PTHR32305:SF15">
    <property type="entry name" value="PROTEIN RHSA-RELATED"/>
    <property type="match status" value="1"/>
</dbReference>
<sequence length="389" mass="43241">MVLDQNQNYITSAYKQISSSAKETGADIPHQNLKINPITITKPGYVYIYLSNETGSRIEVFFDDFKVSHENSLIVQKDDYYPFGMSFNSYTRPGSVGQKFLYNGKELQEETGWLNYGARMYMPELGRWTSVDILADAYVDFSPYAYVLNNPLKFVDPDGKKVLYVNGYWQDTWLGKNVIGSSKPGRGYWGNGFVRGASKFFNDGQRGNGMFIDGSSQWGGDESGSERYTRGYEYAKKHYDELIADMRQDETFKLVTHSEGGAYGAGIAQYLIDQGKTVGTILHLSPDEADEFDNPENTTTYQLGYGGDWVTGNKEVSNADVFGVVDKFSSNSDKAKYAHGSTKGGGVFKSVNALLKAAASGATGVNVTETSSGVRFEFIRKNEDEDKNK</sequence>
<accession>A0A918UWK6</accession>
<dbReference type="Proteomes" id="UP000619457">
    <property type="component" value="Unassembled WGS sequence"/>
</dbReference>
<name>A0A918UWK6_9BACT</name>
<comment type="caution">
    <text evidence="1">The sequence shown here is derived from an EMBL/GenBank/DDBJ whole genome shotgun (WGS) entry which is preliminary data.</text>
</comment>
<protein>
    <recommendedName>
        <fullName evidence="3">RHS repeat-associated core domain-containing protein</fullName>
    </recommendedName>
</protein>